<evidence type="ECO:0000313" key="2">
    <source>
        <dbReference type="Proteomes" id="UP000006729"/>
    </source>
</evidence>
<name>A0A3N7EXL2_POPTR</name>
<proteinExistence type="predicted"/>
<dbReference type="InParanoid" id="A0A3N7EXL2"/>
<sequence length="37" mass="4090">MLTRDESLQNTLGDAVLIKLQIHNLGEPALLVVCSFH</sequence>
<keyword evidence="2" id="KW-1185">Reference proteome</keyword>
<dbReference type="AlphaFoldDB" id="A0A3N7EXL2"/>
<protein>
    <submittedName>
        <fullName evidence="1">Uncharacterized protein</fullName>
    </submittedName>
</protein>
<evidence type="ECO:0000313" key="1">
    <source>
        <dbReference type="EMBL" id="RQO88490.1"/>
    </source>
</evidence>
<reference evidence="1 2" key="1">
    <citation type="journal article" date="2006" name="Science">
        <title>The genome of black cottonwood, Populus trichocarpa (Torr. &amp; Gray).</title>
        <authorList>
            <person name="Tuskan G.A."/>
            <person name="Difazio S."/>
            <person name="Jansson S."/>
            <person name="Bohlmann J."/>
            <person name="Grigoriev I."/>
            <person name="Hellsten U."/>
            <person name="Putnam N."/>
            <person name="Ralph S."/>
            <person name="Rombauts S."/>
            <person name="Salamov A."/>
            <person name="Schein J."/>
            <person name="Sterck L."/>
            <person name="Aerts A."/>
            <person name="Bhalerao R.R."/>
            <person name="Bhalerao R.P."/>
            <person name="Blaudez D."/>
            <person name="Boerjan W."/>
            <person name="Brun A."/>
            <person name="Brunner A."/>
            <person name="Busov V."/>
            <person name="Campbell M."/>
            <person name="Carlson J."/>
            <person name="Chalot M."/>
            <person name="Chapman J."/>
            <person name="Chen G.L."/>
            <person name="Cooper D."/>
            <person name="Coutinho P.M."/>
            <person name="Couturier J."/>
            <person name="Covert S."/>
            <person name="Cronk Q."/>
            <person name="Cunningham R."/>
            <person name="Davis J."/>
            <person name="Degroeve S."/>
            <person name="Dejardin A."/>
            <person name="Depamphilis C."/>
            <person name="Detter J."/>
            <person name="Dirks B."/>
            <person name="Dubchak I."/>
            <person name="Duplessis S."/>
            <person name="Ehlting J."/>
            <person name="Ellis B."/>
            <person name="Gendler K."/>
            <person name="Goodstein D."/>
            <person name="Gribskov M."/>
            <person name="Grimwood J."/>
            <person name="Groover A."/>
            <person name="Gunter L."/>
            <person name="Hamberger B."/>
            <person name="Heinze B."/>
            <person name="Helariutta Y."/>
            <person name="Henrissat B."/>
            <person name="Holligan D."/>
            <person name="Holt R."/>
            <person name="Huang W."/>
            <person name="Islam-Faridi N."/>
            <person name="Jones S."/>
            <person name="Jones-Rhoades M."/>
            <person name="Jorgensen R."/>
            <person name="Joshi C."/>
            <person name="Kangasjarvi J."/>
            <person name="Karlsson J."/>
            <person name="Kelleher C."/>
            <person name="Kirkpatrick R."/>
            <person name="Kirst M."/>
            <person name="Kohler A."/>
            <person name="Kalluri U."/>
            <person name="Larimer F."/>
            <person name="Leebens-Mack J."/>
            <person name="Leple J.C."/>
            <person name="Locascio P."/>
            <person name="Lou Y."/>
            <person name="Lucas S."/>
            <person name="Martin F."/>
            <person name="Montanini B."/>
            <person name="Napoli C."/>
            <person name="Nelson D.R."/>
            <person name="Nelson C."/>
            <person name="Nieminen K."/>
            <person name="Nilsson O."/>
            <person name="Pereda V."/>
            <person name="Peter G."/>
            <person name="Philippe R."/>
            <person name="Pilate G."/>
            <person name="Poliakov A."/>
            <person name="Razumovskaya J."/>
            <person name="Richardson P."/>
            <person name="Rinaldi C."/>
            <person name="Ritland K."/>
            <person name="Rouze P."/>
            <person name="Ryaboy D."/>
            <person name="Schmutz J."/>
            <person name="Schrader J."/>
            <person name="Segerman B."/>
            <person name="Shin H."/>
            <person name="Siddiqui A."/>
            <person name="Sterky F."/>
            <person name="Terry A."/>
            <person name="Tsai C.J."/>
            <person name="Uberbacher E."/>
            <person name="Unneberg P."/>
            <person name="Vahala J."/>
            <person name="Wall K."/>
            <person name="Wessler S."/>
            <person name="Yang G."/>
            <person name="Yin T."/>
            <person name="Douglas C."/>
            <person name="Marra M."/>
            <person name="Sandberg G."/>
            <person name="Van de Peer Y."/>
            <person name="Rokhsar D."/>
        </authorList>
    </citation>
    <scope>NUCLEOTIDE SEQUENCE [LARGE SCALE GENOMIC DNA]</scope>
    <source>
        <strain evidence="2">cv. Nisqually</strain>
    </source>
</reference>
<accession>A0A3N7EXL2</accession>
<gene>
    <name evidence="1" type="ORF">POPTR_003G172050</name>
</gene>
<dbReference type="Proteomes" id="UP000006729">
    <property type="component" value="Chromosome 3"/>
</dbReference>
<dbReference type="EMBL" id="CM009292">
    <property type="protein sequence ID" value="RQO88490.1"/>
    <property type="molecule type" value="Genomic_DNA"/>
</dbReference>
<organism evidence="1 2">
    <name type="scientific">Populus trichocarpa</name>
    <name type="common">Western balsam poplar</name>
    <name type="synonym">Populus balsamifera subsp. trichocarpa</name>
    <dbReference type="NCBI Taxonomy" id="3694"/>
    <lineage>
        <taxon>Eukaryota</taxon>
        <taxon>Viridiplantae</taxon>
        <taxon>Streptophyta</taxon>
        <taxon>Embryophyta</taxon>
        <taxon>Tracheophyta</taxon>
        <taxon>Spermatophyta</taxon>
        <taxon>Magnoliopsida</taxon>
        <taxon>eudicotyledons</taxon>
        <taxon>Gunneridae</taxon>
        <taxon>Pentapetalae</taxon>
        <taxon>rosids</taxon>
        <taxon>fabids</taxon>
        <taxon>Malpighiales</taxon>
        <taxon>Salicaceae</taxon>
        <taxon>Saliceae</taxon>
        <taxon>Populus</taxon>
    </lineage>
</organism>